<reference evidence="3 4" key="1">
    <citation type="journal article" date="2019" name="Extremophiles">
        <title>Biogeography of thermophiles and predominance of Thermus scotoductus in domestic water heaters.</title>
        <authorList>
            <person name="Wilpiszeski R.L."/>
            <person name="Zhang Z."/>
            <person name="House C.H."/>
        </authorList>
    </citation>
    <scope>NUCLEOTIDE SEQUENCE [LARGE SCALE GENOMIC DNA]</scope>
    <source>
        <strain evidence="3 4">32_S32</strain>
    </source>
</reference>
<dbReference type="CDD" id="cd03808">
    <property type="entry name" value="GT4_CapM-like"/>
    <property type="match status" value="1"/>
</dbReference>
<gene>
    <name evidence="3" type="ORF">CSW45_00195</name>
</gene>
<dbReference type="AlphaFoldDB" id="A0A430RH59"/>
<accession>A0A430RH59</accession>
<dbReference type="EMBL" id="PELR01000004">
    <property type="protein sequence ID" value="RTH07578.1"/>
    <property type="molecule type" value="Genomic_DNA"/>
</dbReference>
<dbReference type="SUPFAM" id="SSF53756">
    <property type="entry name" value="UDP-Glycosyltransferase/glycogen phosphorylase"/>
    <property type="match status" value="1"/>
</dbReference>
<evidence type="ECO:0000259" key="1">
    <source>
        <dbReference type="Pfam" id="PF00534"/>
    </source>
</evidence>
<dbReference type="PANTHER" id="PTHR12526:SF630">
    <property type="entry name" value="GLYCOSYLTRANSFERASE"/>
    <property type="match status" value="1"/>
</dbReference>
<sequence>MRLLYLITRAEPGGAQVHLLELLRGFKDRAELHLGVGEDRDGFLIEEARALGVQVHILKHLLHPIRPHEDLLGLFEVASLLKRVNPHLLHAHSSKAGFLGRLAARALGVKSVYTAHGWAFTEGAPKGRRTLALAMERLAGRLSDRVIAVSRYDHDLALRHRVVPLEKLRVVPNGVPDTPLRAHPEAHPPRLVMVARFAPPKDHALLLRALSGLKGLPWTLDLVGEGPLLEEARRLAEELGLKGRVRFLGTRRDVAAVLAEAQVFVLTSNWEGLPLSVLEAMRAGLPVVATDVGGVGEAVVEGKTGFLVGRKDEAGLRERLCLLLENPALRASMGKAGRRRYEEAFTLERMLLETWRIYEEVLG</sequence>
<feature type="domain" description="Glycosyltransferase subfamily 4-like N-terminal" evidence="2">
    <location>
        <begin position="12"/>
        <end position="176"/>
    </location>
</feature>
<dbReference type="Pfam" id="PF00534">
    <property type="entry name" value="Glycos_transf_1"/>
    <property type="match status" value="1"/>
</dbReference>
<dbReference type="Proteomes" id="UP000286910">
    <property type="component" value="Unassembled WGS sequence"/>
</dbReference>
<feature type="domain" description="Glycosyl transferase family 1" evidence="1">
    <location>
        <begin position="188"/>
        <end position="340"/>
    </location>
</feature>
<protein>
    <submittedName>
        <fullName evidence="3">Glycosyltransferase family 1 protein</fullName>
    </submittedName>
</protein>
<keyword evidence="3" id="KW-0808">Transferase</keyword>
<evidence type="ECO:0000313" key="3">
    <source>
        <dbReference type="EMBL" id="RTH07578.1"/>
    </source>
</evidence>
<evidence type="ECO:0000259" key="2">
    <source>
        <dbReference type="Pfam" id="PF13439"/>
    </source>
</evidence>
<proteinExistence type="predicted"/>
<dbReference type="InterPro" id="IPR001296">
    <property type="entry name" value="Glyco_trans_1"/>
</dbReference>
<dbReference type="Pfam" id="PF13439">
    <property type="entry name" value="Glyco_transf_4"/>
    <property type="match status" value="1"/>
</dbReference>
<organism evidence="3 4">
    <name type="scientific">Thermus scotoductus</name>
    <dbReference type="NCBI Taxonomy" id="37636"/>
    <lineage>
        <taxon>Bacteria</taxon>
        <taxon>Thermotogati</taxon>
        <taxon>Deinococcota</taxon>
        <taxon>Deinococci</taxon>
        <taxon>Thermales</taxon>
        <taxon>Thermaceae</taxon>
        <taxon>Thermus</taxon>
    </lineage>
</organism>
<comment type="caution">
    <text evidence="3">The sequence shown here is derived from an EMBL/GenBank/DDBJ whole genome shotgun (WGS) entry which is preliminary data.</text>
</comment>
<name>A0A430RH59_THESC</name>
<dbReference type="PANTHER" id="PTHR12526">
    <property type="entry name" value="GLYCOSYLTRANSFERASE"/>
    <property type="match status" value="1"/>
</dbReference>
<dbReference type="GO" id="GO:0016757">
    <property type="term" value="F:glycosyltransferase activity"/>
    <property type="evidence" value="ECO:0007669"/>
    <property type="project" value="InterPro"/>
</dbReference>
<dbReference type="InterPro" id="IPR028098">
    <property type="entry name" value="Glyco_trans_4-like_N"/>
</dbReference>
<evidence type="ECO:0000313" key="4">
    <source>
        <dbReference type="Proteomes" id="UP000286910"/>
    </source>
</evidence>
<dbReference type="Gene3D" id="3.40.50.2000">
    <property type="entry name" value="Glycogen Phosphorylase B"/>
    <property type="match status" value="2"/>
</dbReference>